<proteinExistence type="predicted"/>
<dbReference type="HOGENOM" id="CLU_155702_0_0_4"/>
<dbReference type="RefSeq" id="WP_014236122.1">
    <property type="nucleotide sequence ID" value="NC_016616.1"/>
</dbReference>
<reference evidence="1 2" key="1">
    <citation type="journal article" date="2012" name="J. Bacteriol.">
        <title>Complete genome sequence of the anaerobic perchlorate-reducing bacterium Azospira suillum strain PS.</title>
        <authorList>
            <person name="Byrne-Bailey K.G."/>
            <person name="Coates J.D."/>
        </authorList>
    </citation>
    <scope>NUCLEOTIDE SEQUENCE [LARGE SCALE GENOMIC DNA]</scope>
    <source>
        <strain evidence="2">ATCC BAA-33 / DSM 13638 / PS</strain>
    </source>
</reference>
<evidence type="ECO:0000313" key="1">
    <source>
        <dbReference type="EMBL" id="AEV25421.1"/>
    </source>
</evidence>
<protein>
    <submittedName>
        <fullName evidence="1">Uncharacterized protein</fullName>
    </submittedName>
</protein>
<dbReference type="eggNOG" id="ENOG50317P7">
    <property type="taxonomic scope" value="Bacteria"/>
</dbReference>
<accession>G8QJJ6</accession>
<gene>
    <name evidence="1" type="ordered locus">Dsui_1017</name>
</gene>
<name>G8QJJ6_AZOOP</name>
<sequence length="135" mass="15259">MALNLAPFGRWTLRDKAAQRPLPSTLERNMSRNQLIVQLPVTESSDFDSLIQVEETLIQAFSQNRFAEVDGHDIGEGKFNIFIFPTGSWGPVIERVQAFLKLRGVLDKALIVKRLKASEKFVVVWPIGFAGEFQL</sequence>
<dbReference type="AlphaFoldDB" id="G8QJJ6"/>
<evidence type="ECO:0000313" key="2">
    <source>
        <dbReference type="Proteomes" id="UP000005633"/>
    </source>
</evidence>
<dbReference type="EMBL" id="CP003153">
    <property type="protein sequence ID" value="AEV25421.1"/>
    <property type="molecule type" value="Genomic_DNA"/>
</dbReference>
<dbReference type="Proteomes" id="UP000005633">
    <property type="component" value="Chromosome"/>
</dbReference>
<dbReference type="KEGG" id="dsu:Dsui_1017"/>
<organism evidence="1 2">
    <name type="scientific">Azospira oryzae (strain ATCC BAA-33 / DSM 13638 / PS)</name>
    <name type="common">Dechlorosoma suillum</name>
    <dbReference type="NCBI Taxonomy" id="640081"/>
    <lineage>
        <taxon>Bacteria</taxon>
        <taxon>Pseudomonadati</taxon>
        <taxon>Pseudomonadota</taxon>
        <taxon>Betaproteobacteria</taxon>
        <taxon>Rhodocyclales</taxon>
        <taxon>Rhodocyclaceae</taxon>
        <taxon>Azospira</taxon>
    </lineage>
</organism>